<reference evidence="10 11" key="1">
    <citation type="submission" date="2024-01" db="EMBL/GenBank/DDBJ databases">
        <title>A draft genome for the cacao thread blight pathogen Marasmiellus scandens.</title>
        <authorList>
            <person name="Baruah I.K."/>
            <person name="Leung J."/>
            <person name="Bukari Y."/>
            <person name="Amoako-Attah I."/>
            <person name="Meinhardt L.W."/>
            <person name="Bailey B.A."/>
            <person name="Cohen S.P."/>
        </authorList>
    </citation>
    <scope>NUCLEOTIDE SEQUENCE [LARGE SCALE GENOMIC DNA]</scope>
    <source>
        <strain evidence="10 11">GH-19</strain>
    </source>
</reference>
<evidence type="ECO:0000256" key="3">
    <source>
        <dbReference type="ARBA" id="ARBA00022448"/>
    </source>
</evidence>
<dbReference type="CDD" id="cd09318">
    <property type="entry name" value="TDT_SSU1"/>
    <property type="match status" value="1"/>
</dbReference>
<feature type="transmembrane region" description="Helical" evidence="9">
    <location>
        <begin position="319"/>
        <end position="340"/>
    </location>
</feature>
<gene>
    <name evidence="10" type="primary">SSU1</name>
    <name evidence="10" type="ORF">VKT23_000655</name>
</gene>
<dbReference type="Gene3D" id="1.50.10.150">
    <property type="entry name" value="Voltage-dependent anion channel"/>
    <property type="match status" value="1"/>
</dbReference>
<feature type="compositionally biased region" description="Basic and acidic residues" evidence="8">
    <location>
        <begin position="397"/>
        <end position="406"/>
    </location>
</feature>
<evidence type="ECO:0000256" key="1">
    <source>
        <dbReference type="ARBA" id="ARBA00004651"/>
    </source>
</evidence>
<organism evidence="10 11">
    <name type="scientific">Marasmiellus scandens</name>
    <dbReference type="NCBI Taxonomy" id="2682957"/>
    <lineage>
        <taxon>Eukaryota</taxon>
        <taxon>Fungi</taxon>
        <taxon>Dikarya</taxon>
        <taxon>Basidiomycota</taxon>
        <taxon>Agaricomycotina</taxon>
        <taxon>Agaricomycetes</taxon>
        <taxon>Agaricomycetidae</taxon>
        <taxon>Agaricales</taxon>
        <taxon>Marasmiineae</taxon>
        <taxon>Omphalotaceae</taxon>
        <taxon>Marasmiellus</taxon>
    </lineage>
</organism>
<keyword evidence="11" id="KW-1185">Reference proteome</keyword>
<feature type="compositionally biased region" description="Polar residues" evidence="8">
    <location>
        <begin position="407"/>
        <end position="419"/>
    </location>
</feature>
<keyword evidence="3" id="KW-0813">Transport</keyword>
<keyword evidence="5 9" id="KW-0812">Transmembrane</keyword>
<evidence type="ECO:0000256" key="4">
    <source>
        <dbReference type="ARBA" id="ARBA00022475"/>
    </source>
</evidence>
<evidence type="ECO:0000256" key="7">
    <source>
        <dbReference type="ARBA" id="ARBA00023136"/>
    </source>
</evidence>
<evidence type="ECO:0000256" key="9">
    <source>
        <dbReference type="SAM" id="Phobius"/>
    </source>
</evidence>
<feature type="transmembrane region" description="Helical" evidence="9">
    <location>
        <begin position="232"/>
        <end position="257"/>
    </location>
</feature>
<protein>
    <submittedName>
        <fullName evidence="10">Plasma membrane sulfite pump involved in sulfite metabolism</fullName>
    </submittedName>
</protein>
<comment type="similarity">
    <text evidence="2">Belongs to the tellurite-resistance/dicarboxylate transporter (TDT) family.</text>
</comment>
<feature type="transmembrane region" description="Helical" evidence="9">
    <location>
        <begin position="125"/>
        <end position="149"/>
    </location>
</feature>
<comment type="caution">
    <text evidence="10">The sequence shown here is derived from an EMBL/GenBank/DDBJ whole genome shotgun (WGS) entry which is preliminary data.</text>
</comment>
<name>A0ABR1K763_9AGAR</name>
<evidence type="ECO:0000256" key="5">
    <source>
        <dbReference type="ARBA" id="ARBA00022692"/>
    </source>
</evidence>
<keyword evidence="7 9" id="KW-0472">Membrane</keyword>
<dbReference type="InterPro" id="IPR038665">
    <property type="entry name" value="Voltage-dep_anion_channel_sf"/>
</dbReference>
<feature type="transmembrane region" description="Helical" evidence="9">
    <location>
        <begin position="280"/>
        <end position="307"/>
    </location>
</feature>
<dbReference type="PANTHER" id="PTHR31686">
    <property type="match status" value="1"/>
</dbReference>
<feature type="transmembrane region" description="Helical" evidence="9">
    <location>
        <begin position="52"/>
        <end position="72"/>
    </location>
</feature>
<feature type="transmembrane region" description="Helical" evidence="9">
    <location>
        <begin position="192"/>
        <end position="220"/>
    </location>
</feature>
<keyword evidence="6 9" id="KW-1133">Transmembrane helix</keyword>
<feature type="region of interest" description="Disordered" evidence="8">
    <location>
        <begin position="395"/>
        <end position="419"/>
    </location>
</feature>
<dbReference type="InterPro" id="IPR004695">
    <property type="entry name" value="SLAC1/Mae1/Ssu1/TehA"/>
</dbReference>
<keyword evidence="4" id="KW-1003">Cell membrane</keyword>
<evidence type="ECO:0000256" key="6">
    <source>
        <dbReference type="ARBA" id="ARBA00022989"/>
    </source>
</evidence>
<proteinExistence type="inferred from homology"/>
<feature type="transmembrane region" description="Helical" evidence="9">
    <location>
        <begin position="346"/>
        <end position="367"/>
    </location>
</feature>
<accession>A0ABR1K763</accession>
<comment type="subcellular location">
    <subcellularLocation>
        <location evidence="1">Cell membrane</location>
        <topology evidence="1">Multi-pass membrane protein</topology>
    </subcellularLocation>
</comment>
<dbReference type="Proteomes" id="UP001498398">
    <property type="component" value="Unassembled WGS sequence"/>
</dbReference>
<feature type="transmembrane region" description="Helical" evidence="9">
    <location>
        <begin position="92"/>
        <end position="113"/>
    </location>
</feature>
<evidence type="ECO:0000256" key="2">
    <source>
        <dbReference type="ARBA" id="ARBA00008566"/>
    </source>
</evidence>
<evidence type="ECO:0000313" key="10">
    <source>
        <dbReference type="EMBL" id="KAK7472540.1"/>
    </source>
</evidence>
<sequence length="419" mass="46328">MTSDASAKALTIKDVVRNFAPAWFAVTMGTGSISILFHVFPYGHSEGMQITSLAIMFLNLVLFLLFSVITIARYCLFPNVWRFMIHHPVQSLYIGTFPMGATTILNIAVGVIHEHYGFGGKPFLYFIWACWWANVAISLLCCFGMLHFMKTSQNHSLQSMTAVWLLPVVTLVVASSTGGVVASSLYDYNNSHAMITVVISLLMVTVGLTLSFMLLTIYLLRLIVSGLPPGATVLSVFLPLGPMGQAGYSFLLIGQFFQKALPLHGSTSKILTADTTGDTINVICVFVAFVLWSLASMWIIFALLAVQDVLRQSTFSFRVPFWGLIFPNGVYANLTINLAGTFDSSFFRILGSTYAVATLVLWTFVAIRTVILAHRRTIFEAPCLEDVDLRQFNQDRSTSRSKERKSMMTTTSGFTSNNL</sequence>
<feature type="transmembrane region" description="Helical" evidence="9">
    <location>
        <begin position="161"/>
        <end position="186"/>
    </location>
</feature>
<feature type="transmembrane region" description="Helical" evidence="9">
    <location>
        <begin position="20"/>
        <end position="40"/>
    </location>
</feature>
<dbReference type="Pfam" id="PF03595">
    <property type="entry name" value="SLAC1"/>
    <property type="match status" value="1"/>
</dbReference>
<dbReference type="InterPro" id="IPR051629">
    <property type="entry name" value="Sulfite_efflux_TDT"/>
</dbReference>
<evidence type="ECO:0000256" key="8">
    <source>
        <dbReference type="SAM" id="MobiDB-lite"/>
    </source>
</evidence>
<dbReference type="EMBL" id="JBANRG010000001">
    <property type="protein sequence ID" value="KAK7472540.1"/>
    <property type="molecule type" value="Genomic_DNA"/>
</dbReference>
<evidence type="ECO:0000313" key="11">
    <source>
        <dbReference type="Proteomes" id="UP001498398"/>
    </source>
</evidence>
<dbReference type="PANTHER" id="PTHR31686:SF3">
    <property type="entry name" value="ACID TRANSPORT PROTEIN, PUTATIVE (AFU_ORTHOLOGUE AFUA_4G09410)-RELATED"/>
    <property type="match status" value="1"/>
</dbReference>